<protein>
    <submittedName>
        <fullName evidence="5">Alpha/beta fold hydrolase</fullName>
    </submittedName>
</protein>
<dbReference type="EMBL" id="DVHB01000078">
    <property type="protein sequence ID" value="HIR39645.1"/>
    <property type="molecule type" value="Genomic_DNA"/>
</dbReference>
<proteinExistence type="inferred from homology"/>
<name>A0A9D1DCL1_9FIRM</name>
<reference evidence="5" key="1">
    <citation type="submission" date="2020-10" db="EMBL/GenBank/DDBJ databases">
        <authorList>
            <person name="Gilroy R."/>
        </authorList>
    </citation>
    <scope>NUCLEOTIDE SEQUENCE</scope>
    <source>
        <strain evidence="5">ChiW25-3613</strain>
    </source>
</reference>
<feature type="chain" id="PRO_5039645338" evidence="3">
    <location>
        <begin position="28"/>
        <end position="313"/>
    </location>
</feature>
<evidence type="ECO:0000313" key="6">
    <source>
        <dbReference type="Proteomes" id="UP000824179"/>
    </source>
</evidence>
<gene>
    <name evidence="5" type="ORF">IAB90_04595</name>
</gene>
<dbReference type="PROSITE" id="PS51257">
    <property type="entry name" value="PROKAR_LIPOPROTEIN"/>
    <property type="match status" value="1"/>
</dbReference>
<comment type="caution">
    <text evidence="5">The sequence shown here is derived from an EMBL/GenBank/DDBJ whole genome shotgun (WGS) entry which is preliminary data.</text>
</comment>
<evidence type="ECO:0000259" key="4">
    <source>
        <dbReference type="Pfam" id="PF00561"/>
    </source>
</evidence>
<dbReference type="AlphaFoldDB" id="A0A9D1DCL1"/>
<accession>A0A9D1DCL1</accession>
<sequence>MKEKFATLKKIAVAGTLAAAAMTAVFASGCTNDTGKTDPVEKPEVTYPQYLTELKSTDTYTETPVYIMNEETDRRVYCIETVPADLGDGKVPLIIYVHGGNGDATSLIALPENLAESGFAGITFECCGANKFSPKSDGKEIYSSHYTSRISDLEAVIEHAKTLDYVDTDKIYIYGQSYGGLVCMMDAPYHNDDIQGMFLESTGLTEDGSMVTATGNGVVDKYLPPEDYESFMTEFTKDVLIFCSQEDETGAHENGAYTATVYESRAEGETKFYSYKGGMHSFSGFEKEAKEDVYRIITAYITTGEILEQGENT</sequence>
<dbReference type="Gene3D" id="3.40.50.1820">
    <property type="entry name" value="alpha/beta hydrolase"/>
    <property type="match status" value="1"/>
</dbReference>
<evidence type="ECO:0000256" key="2">
    <source>
        <dbReference type="ARBA" id="ARBA00038115"/>
    </source>
</evidence>
<keyword evidence="1 5" id="KW-0378">Hydrolase</keyword>
<organism evidence="5 6">
    <name type="scientific">Candidatus Coproplasma stercoripullorum</name>
    <dbReference type="NCBI Taxonomy" id="2840751"/>
    <lineage>
        <taxon>Bacteria</taxon>
        <taxon>Bacillati</taxon>
        <taxon>Bacillota</taxon>
        <taxon>Clostridia</taxon>
        <taxon>Eubacteriales</taxon>
        <taxon>Candidatus Coproplasma</taxon>
    </lineage>
</organism>
<dbReference type="Proteomes" id="UP000824179">
    <property type="component" value="Unassembled WGS sequence"/>
</dbReference>
<dbReference type="PANTHER" id="PTHR22946">
    <property type="entry name" value="DIENELACTONE HYDROLASE DOMAIN-CONTAINING PROTEIN-RELATED"/>
    <property type="match status" value="1"/>
</dbReference>
<feature type="domain" description="AB hydrolase-1" evidence="4">
    <location>
        <begin position="92"/>
        <end position="206"/>
    </location>
</feature>
<evidence type="ECO:0000313" key="5">
    <source>
        <dbReference type="EMBL" id="HIR39645.1"/>
    </source>
</evidence>
<feature type="signal peptide" evidence="3">
    <location>
        <begin position="1"/>
        <end position="27"/>
    </location>
</feature>
<reference evidence="5" key="2">
    <citation type="journal article" date="2021" name="PeerJ">
        <title>Extensive microbial diversity within the chicken gut microbiome revealed by metagenomics and culture.</title>
        <authorList>
            <person name="Gilroy R."/>
            <person name="Ravi A."/>
            <person name="Getino M."/>
            <person name="Pursley I."/>
            <person name="Horton D.L."/>
            <person name="Alikhan N.F."/>
            <person name="Baker D."/>
            <person name="Gharbi K."/>
            <person name="Hall N."/>
            <person name="Watson M."/>
            <person name="Adriaenssens E.M."/>
            <person name="Foster-Nyarko E."/>
            <person name="Jarju S."/>
            <person name="Secka A."/>
            <person name="Antonio M."/>
            <person name="Oren A."/>
            <person name="Chaudhuri R.R."/>
            <person name="La Ragione R."/>
            <person name="Hildebrand F."/>
            <person name="Pallen M.J."/>
        </authorList>
    </citation>
    <scope>NUCLEOTIDE SEQUENCE</scope>
    <source>
        <strain evidence="5">ChiW25-3613</strain>
    </source>
</reference>
<dbReference type="GO" id="GO:0052689">
    <property type="term" value="F:carboxylic ester hydrolase activity"/>
    <property type="evidence" value="ECO:0007669"/>
    <property type="project" value="UniProtKB-ARBA"/>
</dbReference>
<evidence type="ECO:0000256" key="1">
    <source>
        <dbReference type="ARBA" id="ARBA00022801"/>
    </source>
</evidence>
<dbReference type="InterPro" id="IPR029058">
    <property type="entry name" value="AB_hydrolase_fold"/>
</dbReference>
<dbReference type="Pfam" id="PF00561">
    <property type="entry name" value="Abhydrolase_1"/>
    <property type="match status" value="1"/>
</dbReference>
<keyword evidence="3" id="KW-0732">Signal</keyword>
<dbReference type="SUPFAM" id="SSF53474">
    <property type="entry name" value="alpha/beta-Hydrolases"/>
    <property type="match status" value="1"/>
</dbReference>
<comment type="similarity">
    <text evidence="2">Belongs to the AB hydrolase superfamily. FUS2 hydrolase family.</text>
</comment>
<dbReference type="PANTHER" id="PTHR22946:SF9">
    <property type="entry name" value="POLYKETIDE TRANSFERASE AF380"/>
    <property type="match status" value="1"/>
</dbReference>
<dbReference type="InterPro" id="IPR050261">
    <property type="entry name" value="FrsA_esterase"/>
</dbReference>
<evidence type="ECO:0000256" key="3">
    <source>
        <dbReference type="SAM" id="SignalP"/>
    </source>
</evidence>
<dbReference type="InterPro" id="IPR000073">
    <property type="entry name" value="AB_hydrolase_1"/>
</dbReference>